<accession>A0A0P1ACF2</accession>
<dbReference type="Proteomes" id="UP000054928">
    <property type="component" value="Unassembled WGS sequence"/>
</dbReference>
<dbReference type="AlphaFoldDB" id="A0A0P1ACF2"/>
<dbReference type="GeneID" id="36403334"/>
<keyword evidence="2" id="KW-1185">Reference proteome</keyword>
<name>A0A0P1ACF2_PLAHL</name>
<sequence length="51" mass="5935">MKNLVNGHRCSWINVFFEVELPCIISLWDIKIDSVEEGREYDAPEQLAIRG</sequence>
<dbReference type="EMBL" id="CCYD01000321">
    <property type="protein sequence ID" value="CEG38192.1"/>
    <property type="molecule type" value="Genomic_DNA"/>
</dbReference>
<organism evidence="1 2">
    <name type="scientific">Plasmopara halstedii</name>
    <name type="common">Downy mildew of sunflower</name>
    <dbReference type="NCBI Taxonomy" id="4781"/>
    <lineage>
        <taxon>Eukaryota</taxon>
        <taxon>Sar</taxon>
        <taxon>Stramenopiles</taxon>
        <taxon>Oomycota</taxon>
        <taxon>Peronosporomycetes</taxon>
        <taxon>Peronosporales</taxon>
        <taxon>Peronosporaceae</taxon>
        <taxon>Plasmopara</taxon>
    </lineage>
</organism>
<proteinExistence type="predicted"/>
<protein>
    <submittedName>
        <fullName evidence="1">Uncharacterized protein</fullName>
    </submittedName>
</protein>
<reference evidence="2" key="1">
    <citation type="submission" date="2014-09" db="EMBL/GenBank/DDBJ databases">
        <authorList>
            <person name="Sharma Rahul"/>
            <person name="Thines Marco"/>
        </authorList>
    </citation>
    <scope>NUCLEOTIDE SEQUENCE [LARGE SCALE GENOMIC DNA]</scope>
</reference>
<evidence type="ECO:0000313" key="1">
    <source>
        <dbReference type="EMBL" id="CEG38192.1"/>
    </source>
</evidence>
<dbReference type="RefSeq" id="XP_024574561.1">
    <property type="nucleotide sequence ID" value="XM_024723601.1"/>
</dbReference>
<evidence type="ECO:0000313" key="2">
    <source>
        <dbReference type="Proteomes" id="UP000054928"/>
    </source>
</evidence>